<organism evidence="1">
    <name type="scientific">bioreactor metagenome</name>
    <dbReference type="NCBI Taxonomy" id="1076179"/>
    <lineage>
        <taxon>unclassified sequences</taxon>
        <taxon>metagenomes</taxon>
        <taxon>ecological metagenomes</taxon>
    </lineage>
</organism>
<accession>A0A644TVN5</accession>
<evidence type="ECO:0000313" key="1">
    <source>
        <dbReference type="EMBL" id="MPL69741.1"/>
    </source>
</evidence>
<comment type="caution">
    <text evidence="1">The sequence shown here is derived from an EMBL/GenBank/DDBJ whole genome shotgun (WGS) entry which is preliminary data.</text>
</comment>
<gene>
    <name evidence="1" type="ORF">SDC9_15489</name>
</gene>
<sequence length="295" mass="33770">MMSMMLKRLIILVLCSCNVFAFSQANTKTDHNTKAQIFIIGTIHAMHFVPDFHYSLNDLQAQISALKPDLVCGEIAPEAYSKSMEGYYPPEAAFLSEMASMLNYRFEPVDWRLDFATQSKADSSYPAFVKEQVALFAKNYFPNMMESNSQSIYDEIHRESNIAIVDSVFEKIIGADSIAEIAHGNWNERNRRIVENGLGAAKNAQRIIFVFGSDHIPQIRRHLKELGYEPVIPERMFVPDNNFKMPEAVLKRWKLNLENLKLIRDKKVSVSDDDYNKVLNSRRIQELESAILLAP</sequence>
<dbReference type="AlphaFoldDB" id="A0A644TVN5"/>
<reference evidence="1" key="1">
    <citation type="submission" date="2019-08" db="EMBL/GenBank/DDBJ databases">
        <authorList>
            <person name="Kucharzyk K."/>
            <person name="Murdoch R.W."/>
            <person name="Higgins S."/>
            <person name="Loffler F."/>
        </authorList>
    </citation>
    <scope>NUCLEOTIDE SEQUENCE</scope>
</reference>
<dbReference type="EMBL" id="VSSQ01000048">
    <property type="protein sequence ID" value="MPL69741.1"/>
    <property type="molecule type" value="Genomic_DNA"/>
</dbReference>
<proteinExistence type="predicted"/>
<protein>
    <submittedName>
        <fullName evidence="1">Uncharacterized protein</fullName>
    </submittedName>
</protein>
<name>A0A644TVN5_9ZZZZ</name>